<evidence type="ECO:0000313" key="7">
    <source>
        <dbReference type="Proteomes" id="UP000198833"/>
    </source>
</evidence>
<dbReference type="GO" id="GO:0006310">
    <property type="term" value="P:DNA recombination"/>
    <property type="evidence" value="ECO:0007669"/>
    <property type="project" value="UniProtKB-KW"/>
</dbReference>
<dbReference type="OrthoDB" id="9803188at2"/>
<dbReference type="InterPro" id="IPR010998">
    <property type="entry name" value="Integrase_recombinase_N"/>
</dbReference>
<organism evidence="6 7">
    <name type="scientific">Ignavigranum ruoffiae</name>
    <dbReference type="NCBI Taxonomy" id="89093"/>
    <lineage>
        <taxon>Bacteria</taxon>
        <taxon>Bacillati</taxon>
        <taxon>Bacillota</taxon>
        <taxon>Bacilli</taxon>
        <taxon>Lactobacillales</taxon>
        <taxon>Aerococcaceae</taxon>
        <taxon>Ignavigranum</taxon>
    </lineage>
</organism>
<dbReference type="PROSITE" id="PS51898">
    <property type="entry name" value="TYR_RECOMBINASE"/>
    <property type="match status" value="1"/>
</dbReference>
<keyword evidence="7" id="KW-1185">Reference proteome</keyword>
<dbReference type="PANTHER" id="PTHR30349:SF64">
    <property type="entry name" value="PROPHAGE INTEGRASE INTD-RELATED"/>
    <property type="match status" value="1"/>
</dbReference>
<dbReference type="EMBL" id="FOEN01000021">
    <property type="protein sequence ID" value="SEQ55742.1"/>
    <property type="molecule type" value="Genomic_DNA"/>
</dbReference>
<keyword evidence="2" id="KW-0229">DNA integration</keyword>
<dbReference type="InterPro" id="IPR028259">
    <property type="entry name" value="AP2-like_int_N"/>
</dbReference>
<dbReference type="AlphaFoldDB" id="A0A1H9H049"/>
<evidence type="ECO:0000313" key="6">
    <source>
        <dbReference type="EMBL" id="SEQ55742.1"/>
    </source>
</evidence>
<dbReference type="GO" id="GO:0003677">
    <property type="term" value="F:DNA binding"/>
    <property type="evidence" value="ECO:0007669"/>
    <property type="project" value="UniProtKB-KW"/>
</dbReference>
<dbReference type="SUPFAM" id="SSF56349">
    <property type="entry name" value="DNA breaking-rejoining enzymes"/>
    <property type="match status" value="1"/>
</dbReference>
<dbReference type="PANTHER" id="PTHR30349">
    <property type="entry name" value="PHAGE INTEGRASE-RELATED"/>
    <property type="match status" value="1"/>
</dbReference>
<evidence type="ECO:0000256" key="3">
    <source>
        <dbReference type="ARBA" id="ARBA00023125"/>
    </source>
</evidence>
<sequence>MIKKYKLKNGKILYKVRVYLGISPYTGKEEYYRQSGFTSYQEAKIAETRHLAHFQEHKKLASERMAKFEQIYHLWFKQYKKNVKLNTYSTQLMVADKYILSEFKDYYIDQIPIEKCQEVVNKWYSTYTKAANLVSITNRILDYGISLRYLTYNPMKDVIRPKNTHKEKYDAPFYGKEEITEFLTIVEENESLLLYTIFRVLAFTGLRKGELMGLQWKDIDLKTMQLKVQRVLAFADGKYYYQEPKTATSYRNISIDKKTCQILFKWRQYQRETLFKLGINANQEDQLVFTMDDNSNIKARYINNNLNRIIKTHKLPFITVHGFRHTHCSLLFEAGVPNKEVQERLGHASILTTMNIYAHVTKNKREETADKFAAFLQI</sequence>
<proteinExistence type="inferred from homology"/>
<evidence type="ECO:0000256" key="1">
    <source>
        <dbReference type="ARBA" id="ARBA00008857"/>
    </source>
</evidence>
<dbReference type="InterPro" id="IPR002104">
    <property type="entry name" value="Integrase_catalytic"/>
</dbReference>
<comment type="similarity">
    <text evidence="1">Belongs to the 'phage' integrase family.</text>
</comment>
<dbReference type="CDD" id="cd01189">
    <property type="entry name" value="INT_ICEBs1_C_like"/>
    <property type="match status" value="1"/>
</dbReference>
<dbReference type="Pfam" id="PF00589">
    <property type="entry name" value="Phage_integrase"/>
    <property type="match status" value="1"/>
</dbReference>
<dbReference type="GO" id="GO:0015074">
    <property type="term" value="P:DNA integration"/>
    <property type="evidence" value="ECO:0007669"/>
    <property type="project" value="UniProtKB-KW"/>
</dbReference>
<dbReference type="InterPro" id="IPR050090">
    <property type="entry name" value="Tyrosine_recombinase_XerCD"/>
</dbReference>
<dbReference type="RefSeq" id="WP_092572738.1">
    <property type="nucleotide sequence ID" value="NZ_FOEN01000021.1"/>
</dbReference>
<reference evidence="6 7" key="1">
    <citation type="submission" date="2016-10" db="EMBL/GenBank/DDBJ databases">
        <authorList>
            <person name="de Groot N.N."/>
        </authorList>
    </citation>
    <scope>NUCLEOTIDE SEQUENCE [LARGE SCALE GENOMIC DNA]</scope>
    <source>
        <strain evidence="6 7">DSM 15695</strain>
    </source>
</reference>
<feature type="domain" description="Tyr recombinase" evidence="5">
    <location>
        <begin position="169"/>
        <end position="370"/>
    </location>
</feature>
<evidence type="ECO:0000256" key="4">
    <source>
        <dbReference type="ARBA" id="ARBA00023172"/>
    </source>
</evidence>
<dbReference type="InterPro" id="IPR004107">
    <property type="entry name" value="Integrase_SAM-like_N"/>
</dbReference>
<accession>A0A1H9H049</accession>
<dbReference type="InterPro" id="IPR013762">
    <property type="entry name" value="Integrase-like_cat_sf"/>
</dbReference>
<evidence type="ECO:0000259" key="5">
    <source>
        <dbReference type="PROSITE" id="PS51898"/>
    </source>
</evidence>
<protein>
    <submittedName>
        <fullName evidence="6">Site-specific recombinase XerD</fullName>
    </submittedName>
</protein>
<dbReference type="Pfam" id="PF14659">
    <property type="entry name" value="Phage_int_SAM_3"/>
    <property type="match status" value="1"/>
</dbReference>
<dbReference type="Pfam" id="PF14657">
    <property type="entry name" value="Arm-DNA-bind_4"/>
    <property type="match status" value="1"/>
</dbReference>
<dbReference type="Proteomes" id="UP000198833">
    <property type="component" value="Unassembled WGS sequence"/>
</dbReference>
<keyword evidence="4" id="KW-0233">DNA recombination</keyword>
<dbReference type="InterPro" id="IPR011010">
    <property type="entry name" value="DNA_brk_join_enz"/>
</dbReference>
<dbReference type="Gene3D" id="1.10.150.130">
    <property type="match status" value="1"/>
</dbReference>
<evidence type="ECO:0000256" key="2">
    <source>
        <dbReference type="ARBA" id="ARBA00022908"/>
    </source>
</evidence>
<name>A0A1H9H049_9LACT</name>
<keyword evidence="3" id="KW-0238">DNA-binding</keyword>
<dbReference type="STRING" id="89093.SAMN04488558_12114"/>
<gene>
    <name evidence="6" type="ORF">SAMN04488558_12114</name>
</gene>
<dbReference type="Gene3D" id="1.10.443.10">
    <property type="entry name" value="Intergrase catalytic core"/>
    <property type="match status" value="1"/>
</dbReference>